<dbReference type="Pfam" id="PF00535">
    <property type="entry name" value="Glycos_transf_2"/>
    <property type="match status" value="1"/>
</dbReference>
<protein>
    <recommendedName>
        <fullName evidence="1">Glycosyltransferase 2-like domain-containing protein</fullName>
    </recommendedName>
</protein>
<gene>
    <name evidence="2" type="ORF">S01H1_45571</name>
</gene>
<dbReference type="SUPFAM" id="SSF53448">
    <property type="entry name" value="Nucleotide-diphospho-sugar transferases"/>
    <property type="match status" value="1"/>
</dbReference>
<dbReference type="PANTHER" id="PTHR43685:SF2">
    <property type="entry name" value="GLYCOSYLTRANSFERASE 2-LIKE DOMAIN-CONTAINING PROTEIN"/>
    <property type="match status" value="1"/>
</dbReference>
<comment type="caution">
    <text evidence="2">The sequence shown here is derived from an EMBL/GenBank/DDBJ whole genome shotgun (WGS) entry which is preliminary data.</text>
</comment>
<accession>X0U6L4</accession>
<organism evidence="2">
    <name type="scientific">marine sediment metagenome</name>
    <dbReference type="NCBI Taxonomy" id="412755"/>
    <lineage>
        <taxon>unclassified sequences</taxon>
        <taxon>metagenomes</taxon>
        <taxon>ecological metagenomes</taxon>
    </lineage>
</organism>
<dbReference type="InterPro" id="IPR029044">
    <property type="entry name" value="Nucleotide-diphossugar_trans"/>
</dbReference>
<feature type="non-terminal residue" evidence="2">
    <location>
        <position position="244"/>
    </location>
</feature>
<evidence type="ECO:0000259" key="1">
    <source>
        <dbReference type="Pfam" id="PF00535"/>
    </source>
</evidence>
<feature type="domain" description="Glycosyltransferase 2-like" evidence="1">
    <location>
        <begin position="14"/>
        <end position="177"/>
    </location>
</feature>
<proteinExistence type="predicted"/>
<name>X0U6L4_9ZZZZ</name>
<dbReference type="EMBL" id="BARS01029129">
    <property type="protein sequence ID" value="GAG01215.1"/>
    <property type="molecule type" value="Genomic_DNA"/>
</dbReference>
<sequence length="244" mass="27334">MDTMAPAGECFSLSIIVPVLNMAKTVRDLMESLMKLDYDEDKLEIVVVDGDSKDGTKEIVEEYPVRLVQQEGKGLNAARNTGIKYSTGEIIAYTDGDFVVSPNWAKAIVANFRDPGVGFVGGTLEGYDKNEPLSNYMDETFFQVTPGFHFRIEGTDLRLLQFPAGANMAFRRSALARVDFFDENIIYGFDDLEPVEEMGFKGFRIVLDPDVNVLHQHRSTLGGLMKQHFNYGRGGTLLFIHKRT</sequence>
<reference evidence="2" key="1">
    <citation type="journal article" date="2014" name="Front. Microbiol.">
        <title>High frequency of phylogenetically diverse reductive dehalogenase-homologous genes in deep subseafloor sedimentary metagenomes.</title>
        <authorList>
            <person name="Kawai M."/>
            <person name="Futagami T."/>
            <person name="Toyoda A."/>
            <person name="Takaki Y."/>
            <person name="Nishi S."/>
            <person name="Hori S."/>
            <person name="Arai W."/>
            <person name="Tsubouchi T."/>
            <person name="Morono Y."/>
            <person name="Uchiyama I."/>
            <person name="Ito T."/>
            <person name="Fujiyama A."/>
            <person name="Inagaki F."/>
            <person name="Takami H."/>
        </authorList>
    </citation>
    <scope>NUCLEOTIDE SEQUENCE</scope>
    <source>
        <strain evidence="2">Expedition CK06-06</strain>
    </source>
</reference>
<evidence type="ECO:0000313" key="2">
    <source>
        <dbReference type="EMBL" id="GAG01215.1"/>
    </source>
</evidence>
<dbReference type="PANTHER" id="PTHR43685">
    <property type="entry name" value="GLYCOSYLTRANSFERASE"/>
    <property type="match status" value="1"/>
</dbReference>
<dbReference type="Gene3D" id="3.90.550.10">
    <property type="entry name" value="Spore Coat Polysaccharide Biosynthesis Protein SpsA, Chain A"/>
    <property type="match status" value="1"/>
</dbReference>
<dbReference type="AlphaFoldDB" id="X0U6L4"/>
<dbReference type="InterPro" id="IPR050834">
    <property type="entry name" value="Glycosyltransf_2"/>
</dbReference>
<dbReference type="InterPro" id="IPR001173">
    <property type="entry name" value="Glyco_trans_2-like"/>
</dbReference>